<feature type="transmembrane region" description="Helical" evidence="2">
    <location>
        <begin position="457"/>
        <end position="478"/>
    </location>
</feature>
<dbReference type="Proteomes" id="UP000595564">
    <property type="component" value="Chromosome"/>
</dbReference>
<feature type="transmembrane region" description="Helical" evidence="2">
    <location>
        <begin position="330"/>
        <end position="349"/>
    </location>
</feature>
<evidence type="ECO:0000313" key="3">
    <source>
        <dbReference type="EMBL" id="BBB32229.1"/>
    </source>
</evidence>
<keyword evidence="2" id="KW-0472">Membrane</keyword>
<dbReference type="PANTHER" id="PTHR32063">
    <property type="match status" value="1"/>
</dbReference>
<dbReference type="GO" id="GO:0005886">
    <property type="term" value="C:plasma membrane"/>
    <property type="evidence" value="ECO:0007669"/>
    <property type="project" value="TreeGrafter"/>
</dbReference>
<feature type="transmembrane region" description="Helical" evidence="2">
    <location>
        <begin position="1004"/>
        <end position="1030"/>
    </location>
</feature>
<protein>
    <submittedName>
        <fullName evidence="3">RND family efflux pump inner membrane protein</fullName>
    </submittedName>
</protein>
<feature type="transmembrane region" description="Helical" evidence="2">
    <location>
        <begin position="899"/>
        <end position="919"/>
    </location>
</feature>
<feature type="transmembrane region" description="Helical" evidence="2">
    <location>
        <begin position="873"/>
        <end position="892"/>
    </location>
</feature>
<keyword evidence="4" id="KW-1185">Reference proteome</keyword>
<feature type="transmembrane region" description="Helical" evidence="2">
    <location>
        <begin position="973"/>
        <end position="992"/>
    </location>
</feature>
<evidence type="ECO:0000256" key="1">
    <source>
        <dbReference type="SAM" id="Coils"/>
    </source>
</evidence>
<dbReference type="InterPro" id="IPR001036">
    <property type="entry name" value="Acrflvin-R"/>
</dbReference>
<keyword evidence="2" id="KW-0812">Transmembrane</keyword>
<gene>
    <name evidence="3" type="ORF">TTHT_0654</name>
</gene>
<dbReference type="Gene3D" id="3.30.70.1430">
    <property type="entry name" value="Multidrug efflux transporter AcrB pore domain"/>
    <property type="match status" value="2"/>
</dbReference>
<feature type="transmembrane region" description="Helical" evidence="2">
    <location>
        <begin position="427"/>
        <end position="445"/>
    </location>
</feature>
<dbReference type="SUPFAM" id="SSF82714">
    <property type="entry name" value="Multidrug efflux transporter AcrB TolC docking domain, DN and DC subdomains"/>
    <property type="match status" value="2"/>
</dbReference>
<dbReference type="PANTHER" id="PTHR32063:SF33">
    <property type="entry name" value="RND SUPERFAMILY EFFLUX PUMP PERMEASE COMPONENT"/>
    <property type="match status" value="1"/>
</dbReference>
<feature type="transmembrane region" description="Helical" evidence="2">
    <location>
        <begin position="524"/>
        <end position="546"/>
    </location>
</feature>
<dbReference type="AlphaFoldDB" id="A0A7R6PGL1"/>
<dbReference type="RefSeq" id="WP_201328572.1">
    <property type="nucleotide sequence ID" value="NZ_AP017470.1"/>
</dbReference>
<proteinExistence type="predicted"/>
<dbReference type="SUPFAM" id="SSF82866">
    <property type="entry name" value="Multidrug efflux transporter AcrB transmembrane domain"/>
    <property type="match status" value="2"/>
</dbReference>
<feature type="transmembrane region" description="Helical" evidence="2">
    <location>
        <begin position="356"/>
        <end position="376"/>
    </location>
</feature>
<name>A0A7R6PGL1_9BACT</name>
<dbReference type="Gene3D" id="3.30.70.1320">
    <property type="entry name" value="Multidrug efflux transporter AcrB pore domain like"/>
    <property type="match status" value="1"/>
</dbReference>
<dbReference type="Gene3D" id="3.30.2090.10">
    <property type="entry name" value="Multidrug efflux transporter AcrB TolC docking domain, DN and DC subdomains"/>
    <property type="match status" value="2"/>
</dbReference>
<keyword evidence="2" id="KW-1133">Transmembrane helix</keyword>
<feature type="transmembrane region" description="Helical" evidence="2">
    <location>
        <begin position="12"/>
        <end position="28"/>
    </location>
</feature>
<dbReference type="PRINTS" id="PR00702">
    <property type="entry name" value="ACRIFLAVINRP"/>
</dbReference>
<dbReference type="SUPFAM" id="SSF82693">
    <property type="entry name" value="Multidrug efflux transporter AcrB pore domain, PN1, PN2, PC1 and PC2 subdomains"/>
    <property type="match status" value="2"/>
</dbReference>
<keyword evidence="1" id="KW-0175">Coiled coil</keyword>
<organism evidence="3 4">
    <name type="scientific">Thermotomaculum hydrothermale</name>
    <dbReference type="NCBI Taxonomy" id="981385"/>
    <lineage>
        <taxon>Bacteria</taxon>
        <taxon>Pseudomonadati</taxon>
        <taxon>Acidobacteriota</taxon>
        <taxon>Holophagae</taxon>
        <taxon>Thermotomaculales</taxon>
        <taxon>Thermotomaculaceae</taxon>
        <taxon>Thermotomaculum</taxon>
    </lineage>
</organism>
<dbReference type="Gene3D" id="1.20.1640.10">
    <property type="entry name" value="Multidrug efflux transporter AcrB transmembrane domain"/>
    <property type="match status" value="2"/>
</dbReference>
<dbReference type="Gene3D" id="3.30.70.1440">
    <property type="entry name" value="Multidrug efflux transporter AcrB pore domain"/>
    <property type="match status" value="1"/>
</dbReference>
<dbReference type="InterPro" id="IPR027463">
    <property type="entry name" value="AcrB_DN_DC_subdom"/>
</dbReference>
<dbReference type="KEGG" id="thyd:TTHT_0654"/>
<feature type="coiled-coil region" evidence="1">
    <location>
        <begin position="682"/>
        <end position="709"/>
    </location>
</feature>
<feature type="transmembrane region" description="Helical" evidence="2">
    <location>
        <begin position="925"/>
        <end position="952"/>
    </location>
</feature>
<feature type="transmembrane region" description="Helical" evidence="2">
    <location>
        <begin position="382"/>
        <end position="407"/>
    </location>
</feature>
<sequence length="1032" mass="116062">MRKIVEWTVKNHVTANLLLVFILSYGFINMKNSNVEVFPYYSLDMISITVPYRGATPKDVEESVCARIEEEIAGIDGIKEIKSTASEGIGTVIVEIQKGYDSRKLLDEIKNAVDRITNFPQEIDKPIITEVSRRTEVLKILVYGDANEKDIKRIAEKIRDDLTSLKEISLVQISASRPYEISINVPRESLEKYNLSLSDISKIVRANCIDIPAGRIKTKDSEILVRTKGLKYTSKDFANIPIINNINGNIVRLKDIATIVDGFEDVDSKVELDGKLTAVINVYRIGKQSALTIEKTVKKYLKEEEKYLPEGVHTVILGNMADILRSRLNLLLRNAAQGLVLVLIMLAMFLEIRLALWVAAGIPVSFLGAFIILPHFGISVNMISLFAFIVCLGMVVDDAIVIGEHIFYKIERGVPKMKASIEGTMEMALPVFLSVSTTIAAFYPLLNVEGIFGKFMFAIPAVVISVLTISLLEALFILPSHLAWIKDRESKLYNILPKYFNKKLDYFIENYYLKLLRKALDYKYITLSIGFFMLLFTLGFFASGHLKFLFFPKVDSDQVVCAIKLPEGASAIETQKAVSYVQKKAFELEREINKKYGKKIIKHIVATIGSQPYSNRHNTSKVTNNFSSNLGEVALELEKSDKRNLDSNIVANMWRRITGEVPGVESISFTSSLFSSGEAINIQLAADDFELLKKLAKELENKLREFKGVYDIKDNLQGGKKELKLKLTDFGKVLGFNVATLGEQVRGAFYGLESVRIQRGKDDVRVMVRFPENERNSKYFLDTLKVKAPDGSMVPLKYVATYKISPSYSVITRANRRRVVNVMADVNEKVADADKILNKLKKGYLRKLKENYPGLSYSFEGQNKEKRDSMKSMIEGFWIAILLIYILLAIPFNSFRIPIVIMTAIPFGIIGAVWGHVLLGYDLSLLSFFGIVALTGVLVNDSLVLIDAIYQFKKEKPELSKYELAIEACKKRFRPVILTSITTFGGLMPLIFEKSVQAKFLIPMALSLGFGVLFATGITLILIPSLYLIFED</sequence>
<accession>A0A7R6PGL1</accession>
<dbReference type="GO" id="GO:0042910">
    <property type="term" value="F:xenobiotic transmembrane transporter activity"/>
    <property type="evidence" value="ECO:0007669"/>
    <property type="project" value="TreeGrafter"/>
</dbReference>
<dbReference type="EMBL" id="AP017470">
    <property type="protein sequence ID" value="BBB32229.1"/>
    <property type="molecule type" value="Genomic_DNA"/>
</dbReference>
<reference evidence="3 4" key="1">
    <citation type="journal article" date="2012" name="Extremophiles">
        <title>Thermotomaculum hydrothermale gen. nov., sp. nov., a novel heterotrophic thermophile within the phylum Acidobacteria from a deep-sea hydrothermal vent chimney in the Southern Okinawa Trough.</title>
        <authorList>
            <person name="Izumi H."/>
            <person name="Nunoura T."/>
            <person name="Miyazaki M."/>
            <person name="Mino S."/>
            <person name="Toki T."/>
            <person name="Takai K."/>
            <person name="Sako Y."/>
            <person name="Sawabe T."/>
            <person name="Nakagawa S."/>
        </authorList>
    </citation>
    <scope>NUCLEOTIDE SEQUENCE [LARGE SCALE GENOMIC DNA]</scope>
    <source>
        <strain evidence="3 4">AC55</strain>
    </source>
</reference>
<evidence type="ECO:0000256" key="2">
    <source>
        <dbReference type="SAM" id="Phobius"/>
    </source>
</evidence>
<dbReference type="Pfam" id="PF00873">
    <property type="entry name" value="ACR_tran"/>
    <property type="match status" value="1"/>
</dbReference>
<evidence type="ECO:0000313" key="4">
    <source>
        <dbReference type="Proteomes" id="UP000595564"/>
    </source>
</evidence>